<dbReference type="FunFam" id="3.20.20.70:FF:000062">
    <property type="entry name" value="Cytochrome b2, mitochondrial, putative"/>
    <property type="match status" value="1"/>
</dbReference>
<feature type="domain" description="FMN hydroxy acid dehydrogenase" evidence="19">
    <location>
        <begin position="70"/>
        <end position="425"/>
    </location>
</feature>
<evidence type="ECO:0000256" key="1">
    <source>
        <dbReference type="ARBA" id="ARBA00001917"/>
    </source>
</evidence>
<dbReference type="GO" id="GO:0004460">
    <property type="term" value="F:L-lactate dehydrogenase (cytochrome) activity"/>
    <property type="evidence" value="ECO:0007669"/>
    <property type="project" value="UniProtKB-EC"/>
</dbReference>
<dbReference type="InterPro" id="IPR001199">
    <property type="entry name" value="Cyt_B5-like_heme/steroid-bd"/>
</dbReference>
<keyword evidence="7" id="KW-0288">FMN</keyword>
<comment type="caution">
    <text evidence="20">The sequence shown here is derived from an EMBL/GenBank/DDBJ whole genome shotgun (WGS) entry which is preliminary data.</text>
</comment>
<sequence>MKFQNKVYDLTDFLPNHPGGKKVILKNAGRDSTADFDLIHSNDVLDKWLEPSKHLGDIDISVAGMSANGTTRSKEPVQSQGTLITQQTMKKSSWNYYSTGAEDEFTIKENNAAFQRVRFRPKVLVNVEHVDISTTMLGAHTSAPIYITATAHAKIGDPDGEVTLTRASNKHDIIQMIPLYSSCPIDDITNAREPNRTQWYQIYVKKDRNVTRKAVEAAEARGCKVLCITVDNPHLGSREKVLRSQQSEYEDAEFEDAPATELDPSLIMNSTLSWDDIPWFQDITNMSIVLKGVQRVEDVIKAAEYGVHAVILSNHGGRQLDYSEAPIEVLAEAMPILRERGLQGKIEVYIDGGVRRGSDVLKALCLGARGVGIGRPFLYAMAAYGQKGLEKAIRIYKDELERNMRLLGCTSIDQLHPGLVKVLGDIRERL</sequence>
<keyword evidence="6" id="KW-0285">Flavoprotein</keyword>
<evidence type="ECO:0000256" key="3">
    <source>
        <dbReference type="ARBA" id="ARBA00004569"/>
    </source>
</evidence>
<dbReference type="GO" id="GO:0046872">
    <property type="term" value="F:metal ion binding"/>
    <property type="evidence" value="ECO:0007669"/>
    <property type="project" value="UniProtKB-UniRule"/>
</dbReference>
<dbReference type="Gene3D" id="3.10.120.10">
    <property type="entry name" value="Cytochrome b5-like heme/steroid binding domain"/>
    <property type="match status" value="1"/>
</dbReference>
<gene>
    <name evidence="20" type="ORF">FCIRC_3149</name>
</gene>
<dbReference type="PROSITE" id="PS51349">
    <property type="entry name" value="FMN_HYDROXY_ACID_DH_2"/>
    <property type="match status" value="1"/>
</dbReference>
<dbReference type="EMBL" id="JAAQPE010000098">
    <property type="protein sequence ID" value="KAF5686051.1"/>
    <property type="molecule type" value="Genomic_DNA"/>
</dbReference>
<dbReference type="InterPro" id="IPR013785">
    <property type="entry name" value="Aldolase_TIM"/>
</dbReference>
<keyword evidence="11" id="KW-0496">Mitochondrion</keyword>
<evidence type="ECO:0000256" key="15">
    <source>
        <dbReference type="ARBA" id="ARBA00066458"/>
    </source>
</evidence>
<protein>
    <recommendedName>
        <fullName evidence="16">L-lactate dehydrogenase (cytochrome)</fullName>
        <ecNumber evidence="15">1.1.2.3</ecNumber>
    </recommendedName>
</protein>
<evidence type="ECO:0000256" key="17">
    <source>
        <dbReference type="RuleBase" id="RU362121"/>
    </source>
</evidence>
<dbReference type="SMART" id="SM01117">
    <property type="entry name" value="Cyt-b5"/>
    <property type="match status" value="1"/>
</dbReference>
<evidence type="ECO:0000259" key="18">
    <source>
        <dbReference type="PROSITE" id="PS50255"/>
    </source>
</evidence>
<evidence type="ECO:0000256" key="13">
    <source>
        <dbReference type="ARBA" id="ARBA00061137"/>
    </source>
</evidence>
<dbReference type="Pfam" id="PF00173">
    <property type="entry name" value="Cyt-b5"/>
    <property type="match status" value="1"/>
</dbReference>
<comment type="cofactor">
    <cofactor evidence="2">
        <name>heme b</name>
        <dbReference type="ChEBI" id="CHEBI:60344"/>
    </cofactor>
</comment>
<comment type="similarity">
    <text evidence="17">Belongs to the cytochrome b5 family.</text>
</comment>
<dbReference type="InterPro" id="IPR018506">
    <property type="entry name" value="Cyt_B5_heme-BS"/>
</dbReference>
<reference evidence="20 21" key="2">
    <citation type="submission" date="2020-05" db="EMBL/GenBank/DDBJ databases">
        <title>Identification and distribution of gene clusters putatively required for synthesis of sphingolipid metabolism inhibitors in phylogenetically diverse species of the filamentous fungus Fusarium.</title>
        <authorList>
            <person name="Kim H.-S."/>
            <person name="Busman M."/>
            <person name="Brown D.W."/>
            <person name="Divon H."/>
            <person name="Uhlig S."/>
            <person name="Proctor R.H."/>
        </authorList>
    </citation>
    <scope>NUCLEOTIDE SEQUENCE [LARGE SCALE GENOMIC DNA]</scope>
    <source>
        <strain evidence="20 21">NRRL 25331</strain>
    </source>
</reference>
<comment type="similarity">
    <text evidence="14">In the N-terminal section; belongs to the cytochrome b5 family.</text>
</comment>
<keyword evidence="10 17" id="KW-0408">Iron</keyword>
<accession>A0A8H5UB88</accession>
<dbReference type="EC" id="1.1.2.3" evidence="15"/>
<name>A0A8H5UB88_FUSCI</name>
<dbReference type="AlphaFoldDB" id="A0A8H5UB88"/>
<evidence type="ECO:0000256" key="12">
    <source>
        <dbReference type="ARBA" id="ARBA00052399"/>
    </source>
</evidence>
<evidence type="ECO:0000256" key="16">
    <source>
        <dbReference type="ARBA" id="ARBA00068515"/>
    </source>
</evidence>
<comment type="cofactor">
    <cofactor evidence="1">
        <name>FMN</name>
        <dbReference type="ChEBI" id="CHEBI:58210"/>
    </cofactor>
</comment>
<dbReference type="PROSITE" id="PS00557">
    <property type="entry name" value="FMN_HYDROXY_ACID_DH_1"/>
    <property type="match status" value="1"/>
</dbReference>
<dbReference type="PROSITE" id="PS50255">
    <property type="entry name" value="CYTOCHROME_B5_2"/>
    <property type="match status" value="1"/>
</dbReference>
<evidence type="ECO:0000313" key="20">
    <source>
        <dbReference type="EMBL" id="KAF5686051.1"/>
    </source>
</evidence>
<dbReference type="PRINTS" id="PR00363">
    <property type="entry name" value="CYTOCHROMEB5"/>
</dbReference>
<dbReference type="InterPro" id="IPR000262">
    <property type="entry name" value="FMN-dep_DH"/>
</dbReference>
<evidence type="ECO:0000256" key="2">
    <source>
        <dbReference type="ARBA" id="ARBA00001970"/>
    </source>
</evidence>
<dbReference type="InterPro" id="IPR008259">
    <property type="entry name" value="FMN_hydac_DH_AS"/>
</dbReference>
<evidence type="ECO:0000256" key="8">
    <source>
        <dbReference type="ARBA" id="ARBA00022723"/>
    </source>
</evidence>
<comment type="catalytic activity">
    <reaction evidence="12">
        <text>(S)-lactate + 2 Fe(III)-[cytochrome c] = 2 Fe(II)-[cytochrome c] + pyruvate + 2 H(+)</text>
        <dbReference type="Rhea" id="RHEA:19909"/>
        <dbReference type="Rhea" id="RHEA-COMP:10350"/>
        <dbReference type="Rhea" id="RHEA-COMP:14399"/>
        <dbReference type="ChEBI" id="CHEBI:15361"/>
        <dbReference type="ChEBI" id="CHEBI:15378"/>
        <dbReference type="ChEBI" id="CHEBI:16651"/>
        <dbReference type="ChEBI" id="CHEBI:29033"/>
        <dbReference type="ChEBI" id="CHEBI:29034"/>
        <dbReference type="EC" id="1.1.2.3"/>
    </reaction>
    <physiologicalReaction direction="left-to-right" evidence="12">
        <dbReference type="Rhea" id="RHEA:19910"/>
    </physiologicalReaction>
</comment>
<evidence type="ECO:0000313" key="21">
    <source>
        <dbReference type="Proteomes" id="UP000572754"/>
    </source>
</evidence>
<evidence type="ECO:0000256" key="7">
    <source>
        <dbReference type="ARBA" id="ARBA00022643"/>
    </source>
</evidence>
<evidence type="ECO:0000256" key="5">
    <source>
        <dbReference type="ARBA" id="ARBA00022617"/>
    </source>
</evidence>
<evidence type="ECO:0000256" key="4">
    <source>
        <dbReference type="ARBA" id="ARBA00011881"/>
    </source>
</evidence>
<dbReference type="SUPFAM" id="SSF51395">
    <property type="entry name" value="FMN-linked oxidoreductases"/>
    <property type="match status" value="1"/>
</dbReference>
<evidence type="ECO:0000256" key="10">
    <source>
        <dbReference type="ARBA" id="ARBA00023004"/>
    </source>
</evidence>
<dbReference type="PANTHER" id="PTHR10578">
    <property type="entry name" value="S -2-HYDROXY-ACID OXIDASE-RELATED"/>
    <property type="match status" value="1"/>
</dbReference>
<dbReference type="Pfam" id="PF01070">
    <property type="entry name" value="FMN_dh"/>
    <property type="match status" value="1"/>
</dbReference>
<keyword evidence="8 17" id="KW-0479">Metal-binding</keyword>
<dbReference type="GO" id="GO:0006089">
    <property type="term" value="P:lactate metabolic process"/>
    <property type="evidence" value="ECO:0007669"/>
    <property type="project" value="TreeGrafter"/>
</dbReference>
<dbReference type="GO" id="GO:0005758">
    <property type="term" value="C:mitochondrial intermembrane space"/>
    <property type="evidence" value="ECO:0007669"/>
    <property type="project" value="UniProtKB-SubCell"/>
</dbReference>
<evidence type="ECO:0000256" key="14">
    <source>
        <dbReference type="ARBA" id="ARBA00061589"/>
    </source>
</evidence>
<keyword evidence="5 17" id="KW-0349">Heme</keyword>
<dbReference type="PROSITE" id="PS00191">
    <property type="entry name" value="CYTOCHROME_B5_1"/>
    <property type="match status" value="1"/>
</dbReference>
<reference evidence="21" key="1">
    <citation type="journal article" date="2020" name="BMC Genomics">
        <title>Correction to: Identification and distribution of gene clusters required for synthesis of sphingolipid metabolism inhibitors in diverse species of the filamentous fungus Fusarium.</title>
        <authorList>
            <person name="Kim H.S."/>
            <person name="Lohmar J.M."/>
            <person name="Busman M."/>
            <person name="Brown D.W."/>
            <person name="Naumann T.A."/>
            <person name="Divon H.H."/>
            <person name="Lysoe E."/>
            <person name="Uhlig S."/>
            <person name="Proctor R.H."/>
        </authorList>
    </citation>
    <scope>NUCLEOTIDE SEQUENCE [LARGE SCALE GENOMIC DNA]</scope>
    <source>
        <strain evidence="21">NRRL 25331</strain>
    </source>
</reference>
<dbReference type="Proteomes" id="UP000572754">
    <property type="component" value="Unassembled WGS sequence"/>
</dbReference>
<keyword evidence="9" id="KW-0560">Oxidoreductase</keyword>
<evidence type="ECO:0000256" key="11">
    <source>
        <dbReference type="ARBA" id="ARBA00023128"/>
    </source>
</evidence>
<dbReference type="GO" id="GO:0020037">
    <property type="term" value="F:heme binding"/>
    <property type="evidence" value="ECO:0007669"/>
    <property type="project" value="UniProtKB-UniRule"/>
</dbReference>
<dbReference type="InterPro" id="IPR037396">
    <property type="entry name" value="FMN_HAD"/>
</dbReference>
<evidence type="ECO:0000256" key="9">
    <source>
        <dbReference type="ARBA" id="ARBA00023002"/>
    </source>
</evidence>
<evidence type="ECO:0000256" key="6">
    <source>
        <dbReference type="ARBA" id="ARBA00022630"/>
    </source>
</evidence>
<dbReference type="InterPro" id="IPR036400">
    <property type="entry name" value="Cyt_B5-like_heme/steroid_sf"/>
</dbReference>
<dbReference type="PANTHER" id="PTHR10578:SF148">
    <property type="entry name" value="L-LACTATE DEHYDROGENASE (CYTOCHROME)"/>
    <property type="match status" value="1"/>
</dbReference>
<dbReference type="InterPro" id="IPR037458">
    <property type="entry name" value="L-MDH/L-LDH_FMN-bd"/>
</dbReference>
<proteinExistence type="inferred from homology"/>
<feature type="domain" description="Cytochrome b5 heme-binding" evidence="18">
    <location>
        <begin position="1"/>
        <end position="59"/>
    </location>
</feature>
<comment type="similarity">
    <text evidence="13">In the C-terminal section; belongs to the FMN-dependent alpha-hydroxy acid dehydrogenase family.</text>
</comment>
<dbReference type="SUPFAM" id="SSF55856">
    <property type="entry name" value="Cytochrome b5-like heme/steroid binding domain"/>
    <property type="match status" value="1"/>
</dbReference>
<comment type="subunit">
    <text evidence="4">Homotetramer.</text>
</comment>
<dbReference type="CDD" id="cd02922">
    <property type="entry name" value="FCB2_FMN"/>
    <property type="match status" value="1"/>
</dbReference>
<comment type="subcellular location">
    <subcellularLocation>
        <location evidence="3">Mitochondrion intermembrane space</location>
    </subcellularLocation>
</comment>
<organism evidence="20 21">
    <name type="scientific">Fusarium circinatum</name>
    <name type="common">Pitch canker fungus</name>
    <name type="synonym">Gibberella circinata</name>
    <dbReference type="NCBI Taxonomy" id="48490"/>
    <lineage>
        <taxon>Eukaryota</taxon>
        <taxon>Fungi</taxon>
        <taxon>Dikarya</taxon>
        <taxon>Ascomycota</taxon>
        <taxon>Pezizomycotina</taxon>
        <taxon>Sordariomycetes</taxon>
        <taxon>Hypocreomycetidae</taxon>
        <taxon>Hypocreales</taxon>
        <taxon>Nectriaceae</taxon>
        <taxon>Fusarium</taxon>
        <taxon>Fusarium fujikuroi species complex</taxon>
    </lineage>
</organism>
<keyword evidence="21" id="KW-1185">Reference proteome</keyword>
<evidence type="ECO:0000259" key="19">
    <source>
        <dbReference type="PROSITE" id="PS51349"/>
    </source>
</evidence>
<dbReference type="Gene3D" id="3.20.20.70">
    <property type="entry name" value="Aldolase class I"/>
    <property type="match status" value="1"/>
</dbReference>